<name>A0A1G9UZ83_9ACTN</name>
<accession>A0A1G9UZ83</accession>
<evidence type="ECO:0000256" key="2">
    <source>
        <dbReference type="SAM" id="SignalP"/>
    </source>
</evidence>
<evidence type="ECO:0000313" key="4">
    <source>
        <dbReference type="Proteomes" id="UP000199063"/>
    </source>
</evidence>
<protein>
    <recommendedName>
        <fullName evidence="5">Right handed beta helix region</fullName>
    </recommendedName>
</protein>
<feature type="region of interest" description="Disordered" evidence="1">
    <location>
        <begin position="98"/>
        <end position="142"/>
    </location>
</feature>
<feature type="compositionally biased region" description="Pro residues" evidence="1">
    <location>
        <begin position="67"/>
        <end position="82"/>
    </location>
</feature>
<gene>
    <name evidence="3" type="ORF">SAMN05444921_111109</name>
</gene>
<proteinExistence type="predicted"/>
<dbReference type="STRING" id="1196353.SAMN05444921_111109"/>
<dbReference type="EMBL" id="FNHI01000011">
    <property type="protein sequence ID" value="SDM64955.1"/>
    <property type="molecule type" value="Genomic_DNA"/>
</dbReference>
<evidence type="ECO:0000256" key="1">
    <source>
        <dbReference type="SAM" id="MobiDB-lite"/>
    </source>
</evidence>
<dbReference type="InterPro" id="IPR011050">
    <property type="entry name" value="Pectin_lyase_fold/virulence"/>
</dbReference>
<feature type="compositionally biased region" description="Pro residues" evidence="1">
    <location>
        <begin position="29"/>
        <end position="41"/>
    </location>
</feature>
<organism evidence="3 4">
    <name type="scientific">Streptomyces wuyuanensis</name>
    <dbReference type="NCBI Taxonomy" id="1196353"/>
    <lineage>
        <taxon>Bacteria</taxon>
        <taxon>Bacillati</taxon>
        <taxon>Actinomycetota</taxon>
        <taxon>Actinomycetes</taxon>
        <taxon>Kitasatosporales</taxon>
        <taxon>Streptomycetaceae</taxon>
        <taxon>Streptomyces</taxon>
    </lineage>
</organism>
<feature type="signal peptide" evidence="2">
    <location>
        <begin position="1"/>
        <end position="24"/>
    </location>
</feature>
<sequence>MSRQHVPAVVGLVAGALVTVPVTAAGAAPSPPPPQQRPPASAPVAPAVPAAPAAPASPAVGTGPSAPAAPVPAPAAPGPGAAPPVPLAPPLLLSPPAAAPSPVAPGGAVTGPKPPGPAKPPGPVKPAVPAKPAAPAKPGAPPKPPVVPGIVDVPCSVPHLLTAIRAANGTAAPETLRLAPGCTYRLAAGANPFHPVNGLPVITGAMTVDGQGATITRVATAPRFRILLVGKTGRLRMHDTTISGGSATDCPAYPDVPGMACGGGIANLGQMVLTRSRVTGNRAESKLYAQGAGIDNPGNATVRSSVVSGNTVVYAGSDNGGAAAGGGIANDGPLTVEGAQVINNLARVREGTRSFAFGSGLAGMAQSTVKNSVIRNNRSSAPGGFARAAITNTAPAAAGRMTVTGSFVRGNVADAPDGAAQGGGITNSALMTVDNTHVSGNTVTAQGGTARGGGIRLGPRSELKLLRSSVAGNVVDAAGGVAQGGGLDNPEGGTLTTTRSRITGNTVTAQDGTALGGGLYHAVGTSTLDRTVINGTRAIDGGGIFRQSGTVRLLGSQVMFNTPNNCRPTDSVRGCVG</sequence>
<dbReference type="Proteomes" id="UP000199063">
    <property type="component" value="Unassembled WGS sequence"/>
</dbReference>
<keyword evidence="4" id="KW-1185">Reference proteome</keyword>
<dbReference type="PRINTS" id="PR01217">
    <property type="entry name" value="PRICHEXTENSN"/>
</dbReference>
<dbReference type="SUPFAM" id="SSF51126">
    <property type="entry name" value="Pectin lyase-like"/>
    <property type="match status" value="2"/>
</dbReference>
<feature type="compositionally biased region" description="Low complexity" evidence="1">
    <location>
        <begin position="127"/>
        <end position="137"/>
    </location>
</feature>
<feature type="chain" id="PRO_5039048221" description="Right handed beta helix region" evidence="2">
    <location>
        <begin position="25"/>
        <end position="577"/>
    </location>
</feature>
<reference evidence="4" key="1">
    <citation type="submission" date="2016-10" db="EMBL/GenBank/DDBJ databases">
        <authorList>
            <person name="Varghese N."/>
            <person name="Submissions S."/>
        </authorList>
    </citation>
    <scope>NUCLEOTIDE SEQUENCE [LARGE SCALE GENOMIC DNA]</scope>
    <source>
        <strain evidence="4">CGMCC 4.7042</strain>
    </source>
</reference>
<feature type="compositionally biased region" description="Pro residues" evidence="1">
    <location>
        <begin position="112"/>
        <end position="126"/>
    </location>
</feature>
<dbReference type="AlphaFoldDB" id="A0A1G9UZ83"/>
<feature type="compositionally biased region" description="Low complexity" evidence="1">
    <location>
        <begin position="42"/>
        <end position="66"/>
    </location>
</feature>
<evidence type="ECO:0008006" key="5">
    <source>
        <dbReference type="Google" id="ProtNLM"/>
    </source>
</evidence>
<keyword evidence="2" id="KW-0732">Signal</keyword>
<evidence type="ECO:0000313" key="3">
    <source>
        <dbReference type="EMBL" id="SDM64955.1"/>
    </source>
</evidence>
<feature type="region of interest" description="Disordered" evidence="1">
    <location>
        <begin position="24"/>
        <end position="82"/>
    </location>
</feature>